<name>A0AAW4NFF2_9BACT</name>
<dbReference type="Proteomes" id="UP001196316">
    <property type="component" value="Unassembled WGS sequence"/>
</dbReference>
<evidence type="ECO:0000313" key="4">
    <source>
        <dbReference type="Proteomes" id="UP001196316"/>
    </source>
</evidence>
<dbReference type="PROSITE" id="PS00101">
    <property type="entry name" value="HEXAPEP_TRANSFERASES"/>
    <property type="match status" value="1"/>
</dbReference>
<dbReference type="EMBL" id="JAHOEP010000117">
    <property type="protein sequence ID" value="MBV3409738.1"/>
    <property type="molecule type" value="Genomic_DNA"/>
</dbReference>
<dbReference type="InterPro" id="IPR001451">
    <property type="entry name" value="Hexapep"/>
</dbReference>
<keyword evidence="1" id="KW-0808">Transferase</keyword>
<evidence type="ECO:0000256" key="1">
    <source>
        <dbReference type="ARBA" id="ARBA00022679"/>
    </source>
</evidence>
<dbReference type="PANTHER" id="PTHR42811">
    <property type="entry name" value="SERINE ACETYLTRANSFERASE"/>
    <property type="match status" value="1"/>
</dbReference>
<evidence type="ECO:0000313" key="3">
    <source>
        <dbReference type="EMBL" id="MBV3409738.1"/>
    </source>
</evidence>
<proteinExistence type="predicted"/>
<dbReference type="AlphaFoldDB" id="A0AAW4NFF2"/>
<comment type="caution">
    <text evidence="3">The sequence shown here is derived from an EMBL/GenBank/DDBJ whole genome shotgun (WGS) entry which is preliminary data.</text>
</comment>
<dbReference type="Pfam" id="PF00132">
    <property type="entry name" value="Hexapep"/>
    <property type="match status" value="1"/>
</dbReference>
<sequence length="177" mass="19704">MLGGRSSLKEFLRGNSDDVLLFYFVKRLRKLEFYRYLYKNRGGLYHAIRYFVTKHLFMYLRRKYNLFLSPGCFGKGLHIVHFGYIWADNSCVIGKNCTILPRVLLGKKKPGLQPPLIFIGDNCYIGTGATILGPVTIGDNVTIGAGAVVTKDIPSNVVVAGNPAKIIKVKNGSNCID</sequence>
<dbReference type="InterPro" id="IPR018357">
    <property type="entry name" value="Hexapep_transf_CS"/>
</dbReference>
<dbReference type="GO" id="GO:0016746">
    <property type="term" value="F:acyltransferase activity"/>
    <property type="evidence" value="ECO:0007669"/>
    <property type="project" value="UniProtKB-KW"/>
</dbReference>
<organism evidence="3 4">
    <name type="scientific">Segatella copri</name>
    <dbReference type="NCBI Taxonomy" id="165179"/>
    <lineage>
        <taxon>Bacteria</taxon>
        <taxon>Pseudomonadati</taxon>
        <taxon>Bacteroidota</taxon>
        <taxon>Bacteroidia</taxon>
        <taxon>Bacteroidales</taxon>
        <taxon>Prevotellaceae</taxon>
        <taxon>Segatella</taxon>
    </lineage>
</organism>
<accession>A0AAW4NFF2</accession>
<dbReference type="CDD" id="cd03354">
    <property type="entry name" value="LbH_SAT"/>
    <property type="match status" value="1"/>
</dbReference>
<reference evidence="3" key="1">
    <citation type="submission" date="2021-06" db="EMBL/GenBank/DDBJ databases">
        <title>Collection of gut derived symbiotic bacterial strains cultured from healthy donors.</title>
        <authorList>
            <person name="Lin H."/>
            <person name="Littmann E."/>
            <person name="Pamer E.G."/>
        </authorList>
    </citation>
    <scope>NUCLEOTIDE SEQUENCE</scope>
    <source>
        <strain evidence="3">MSK.21.60</strain>
    </source>
</reference>
<gene>
    <name evidence="3" type="ORF">KSW80_15285</name>
</gene>
<dbReference type="InterPro" id="IPR045304">
    <property type="entry name" value="LbH_SAT"/>
</dbReference>
<protein>
    <submittedName>
        <fullName evidence="3">Serine acetyltransferase</fullName>
    </submittedName>
</protein>
<evidence type="ECO:0000256" key="2">
    <source>
        <dbReference type="ARBA" id="ARBA00023315"/>
    </source>
</evidence>
<keyword evidence="2" id="KW-0012">Acyltransferase</keyword>